<evidence type="ECO:0000313" key="6">
    <source>
        <dbReference type="Proteomes" id="UP000183404"/>
    </source>
</evidence>
<dbReference type="PANTHER" id="PTHR30268:SF0">
    <property type="entry name" value="L-RHAMNOSE ISOMERASE"/>
    <property type="match status" value="1"/>
</dbReference>
<sequence>MKRKLKNSVGIWAFGPAATRFVPAGYHTELSNETMEARTERVLKGLGDFIDGYEYHYPNEINEDNVDSIKEILASEGKDIYCIALGHHTNPKYSLGSLVNPFPEIRKEAINIAKDGIDLASSAGANFIIWPGGEGYNYPFQTDYEKMWNDFIDAIAILTEHANKKGVTIFLEHKNSEPAMKVAMRSIGMTLYVINKVKERGVDTSNLKVNMDWQHLIMNGENLAEYARLLAMENKLGHQHANSGWGTFDDDNIVGALRFMETLELAKELQLIGYGKNGERIGFDLLPYTEDAIEAVKESVIHWEFIYDLASKINTERLYEAKKTKDAVKAYKEVYKALGAKF</sequence>
<keyword evidence="2" id="KW-0464">Manganese</keyword>
<dbReference type="GO" id="GO:0008740">
    <property type="term" value="F:L-rhamnose isomerase activity"/>
    <property type="evidence" value="ECO:0007669"/>
    <property type="project" value="TreeGrafter"/>
</dbReference>
<name>A0A1G7I787_THETY</name>
<dbReference type="GO" id="GO:0046872">
    <property type="term" value="F:metal ion binding"/>
    <property type="evidence" value="ECO:0007669"/>
    <property type="project" value="UniProtKB-KW"/>
</dbReference>
<dbReference type="AlphaFoldDB" id="A0A1G7I787"/>
<keyword evidence="1" id="KW-0479">Metal-binding</keyword>
<dbReference type="RefSeq" id="WP_074591965.1">
    <property type="nucleotide sequence ID" value="NZ_FNBS01000003.1"/>
</dbReference>
<dbReference type="SUPFAM" id="SSF51658">
    <property type="entry name" value="Xylose isomerase-like"/>
    <property type="match status" value="1"/>
</dbReference>
<dbReference type="GO" id="GO:0019324">
    <property type="term" value="P:L-lyxose metabolic process"/>
    <property type="evidence" value="ECO:0007669"/>
    <property type="project" value="TreeGrafter"/>
</dbReference>
<dbReference type="GO" id="GO:0019301">
    <property type="term" value="P:rhamnose catabolic process"/>
    <property type="evidence" value="ECO:0007669"/>
    <property type="project" value="TreeGrafter"/>
</dbReference>
<dbReference type="InterPro" id="IPR013022">
    <property type="entry name" value="Xyl_isomerase-like_TIM-brl"/>
</dbReference>
<feature type="domain" description="Xylose isomerase-like TIM barrel" evidence="4">
    <location>
        <begin position="52"/>
        <end position="248"/>
    </location>
</feature>
<organism evidence="5 6">
    <name type="scientific">Thermoanaerobacter thermohydrosulfuricus</name>
    <name type="common">Clostridium thermohydrosulfuricum</name>
    <dbReference type="NCBI Taxonomy" id="1516"/>
    <lineage>
        <taxon>Bacteria</taxon>
        <taxon>Bacillati</taxon>
        <taxon>Bacillota</taxon>
        <taxon>Clostridia</taxon>
        <taxon>Thermoanaerobacterales</taxon>
        <taxon>Thermoanaerobacteraceae</taxon>
        <taxon>Thermoanaerobacter</taxon>
    </lineage>
</organism>
<dbReference type="Pfam" id="PF01261">
    <property type="entry name" value="AP_endonuc_2"/>
    <property type="match status" value="1"/>
</dbReference>
<dbReference type="Proteomes" id="UP000183404">
    <property type="component" value="Unassembled WGS sequence"/>
</dbReference>
<evidence type="ECO:0000313" key="5">
    <source>
        <dbReference type="EMBL" id="SDF08458.1"/>
    </source>
</evidence>
<evidence type="ECO:0000256" key="2">
    <source>
        <dbReference type="ARBA" id="ARBA00023211"/>
    </source>
</evidence>
<reference evidence="5 6" key="1">
    <citation type="submission" date="2016-10" db="EMBL/GenBank/DDBJ databases">
        <authorList>
            <person name="de Groot N.N."/>
        </authorList>
    </citation>
    <scope>NUCLEOTIDE SEQUENCE [LARGE SCALE GENOMIC DNA]</scope>
    <source>
        <strain evidence="5 6">DSM 569</strain>
    </source>
</reference>
<dbReference type="EMBL" id="FNBS01000003">
    <property type="protein sequence ID" value="SDF08458.1"/>
    <property type="molecule type" value="Genomic_DNA"/>
</dbReference>
<gene>
    <name evidence="5" type="ORF">SAMN04244560_00221</name>
</gene>
<dbReference type="InterPro" id="IPR036237">
    <property type="entry name" value="Xyl_isomerase-like_sf"/>
</dbReference>
<protein>
    <submittedName>
        <fullName evidence="5">Xylose isomerase</fullName>
    </submittedName>
</protein>
<dbReference type="Gene3D" id="3.20.20.150">
    <property type="entry name" value="Divalent-metal-dependent TIM barrel enzymes"/>
    <property type="match status" value="1"/>
</dbReference>
<dbReference type="InterPro" id="IPR050337">
    <property type="entry name" value="L-rhamnose_isomerase"/>
</dbReference>
<evidence type="ECO:0000256" key="1">
    <source>
        <dbReference type="ARBA" id="ARBA00022723"/>
    </source>
</evidence>
<evidence type="ECO:0000259" key="4">
    <source>
        <dbReference type="Pfam" id="PF01261"/>
    </source>
</evidence>
<evidence type="ECO:0000256" key="3">
    <source>
        <dbReference type="ARBA" id="ARBA00023235"/>
    </source>
</evidence>
<proteinExistence type="predicted"/>
<keyword evidence="3 5" id="KW-0413">Isomerase</keyword>
<accession>A0A1G7I787</accession>
<dbReference type="PANTHER" id="PTHR30268">
    <property type="entry name" value="L-RHAMNOSE ISOMERASE"/>
    <property type="match status" value="1"/>
</dbReference>